<evidence type="ECO:0000256" key="3">
    <source>
        <dbReference type="ARBA" id="ARBA00049244"/>
    </source>
</evidence>
<dbReference type="GO" id="GO:0000287">
    <property type="term" value="F:magnesium ion binding"/>
    <property type="evidence" value="ECO:0007669"/>
    <property type="project" value="UniProtKB-UniRule"/>
</dbReference>
<dbReference type="InterPro" id="IPR001126">
    <property type="entry name" value="UmuC"/>
</dbReference>
<dbReference type="RefSeq" id="WP_373298256.1">
    <property type="nucleotide sequence ID" value="NZ_BMNA01000002.1"/>
</dbReference>
<dbReference type="SUPFAM" id="SSF100879">
    <property type="entry name" value="Lesion bypass DNA polymerase (Y-family), little finger domain"/>
    <property type="match status" value="1"/>
</dbReference>
<protein>
    <recommendedName>
        <fullName evidence="4">DNA polymerase IV</fullName>
        <shortName evidence="4">Pol IV</shortName>
        <ecNumber evidence="4">2.7.7.7</ecNumber>
    </recommendedName>
</protein>
<comment type="catalytic activity">
    <reaction evidence="3 4">
        <text>DNA(n) + a 2'-deoxyribonucleoside 5'-triphosphate = DNA(n+1) + diphosphate</text>
        <dbReference type="Rhea" id="RHEA:22508"/>
        <dbReference type="Rhea" id="RHEA-COMP:17339"/>
        <dbReference type="Rhea" id="RHEA-COMP:17340"/>
        <dbReference type="ChEBI" id="CHEBI:33019"/>
        <dbReference type="ChEBI" id="CHEBI:61560"/>
        <dbReference type="ChEBI" id="CHEBI:173112"/>
        <dbReference type="EC" id="2.7.7.7"/>
    </reaction>
</comment>
<dbReference type="Gene3D" id="3.30.70.270">
    <property type="match status" value="1"/>
</dbReference>
<sequence length="401" mass="42402">MFVSGSASILHADLDSFFASVEQRDDPALRDRPVAVGGGVVLAASYQARAYGVRTAMSGRLARALCPGLVVVPPRMAAYSAASRDVFRVFDETSPVVEALSIDEAFLDVSGLRRAAGDPVSIGVRLRRRVREEVGLPITVGVAASKFLAKVASRQAKPDGLLLVPAGAERQFLHPLPVEALWGVGKVTTARLAEFGIRTVAQLAAAGEPTVVSLLGPAAGHHLCALADGRDPRRVRPGRRRSSVGAQRALGRGRHQPADVDAALIGLVERVTRRLRDAGRQGRTVTVRMRFDDWTRATRSRSLRSPTALTAPVLREARRLLAEAAPLVADRGGLTLIGVGVSGLDTDGAATGQPELPFDAVPPQALDGALDAVRERFGRAALTRAVLLGRDPGLAMPLLPD</sequence>
<feature type="site" description="Substrate discrimination" evidence="4">
    <location>
        <position position="18"/>
    </location>
</feature>
<comment type="similarity">
    <text evidence="1 4">Belongs to the DNA polymerase type-Y family.</text>
</comment>
<dbReference type="Pfam" id="PF11798">
    <property type="entry name" value="IMS_HHH"/>
    <property type="match status" value="1"/>
</dbReference>
<dbReference type="GO" id="GO:0005829">
    <property type="term" value="C:cytosol"/>
    <property type="evidence" value="ECO:0007669"/>
    <property type="project" value="TreeGrafter"/>
</dbReference>
<comment type="caution">
    <text evidence="7">The sequence shown here is derived from an EMBL/GenBank/DDBJ whole genome shotgun (WGS) entry which is preliminary data.</text>
</comment>
<dbReference type="InterPro" id="IPR043502">
    <property type="entry name" value="DNA/RNA_pol_sf"/>
</dbReference>
<evidence type="ECO:0000256" key="5">
    <source>
        <dbReference type="SAM" id="MobiDB-lite"/>
    </source>
</evidence>
<dbReference type="Gene3D" id="3.40.1170.60">
    <property type="match status" value="1"/>
</dbReference>
<dbReference type="NCBIfam" id="NF002677">
    <property type="entry name" value="PRK02406.1"/>
    <property type="match status" value="1"/>
</dbReference>
<keyword evidence="4" id="KW-0808">Transferase</keyword>
<proteinExistence type="inferred from homology"/>
<dbReference type="Gene3D" id="1.10.150.20">
    <property type="entry name" value="5' to 3' exonuclease, C-terminal subdomain"/>
    <property type="match status" value="1"/>
</dbReference>
<keyword evidence="4" id="KW-0963">Cytoplasm</keyword>
<keyword evidence="4" id="KW-0227">DNA damage</keyword>
<dbReference type="PANTHER" id="PTHR11076:SF33">
    <property type="entry name" value="DNA POLYMERASE KAPPA"/>
    <property type="match status" value="1"/>
</dbReference>
<dbReference type="InterPro" id="IPR043128">
    <property type="entry name" value="Rev_trsase/Diguanyl_cyclase"/>
</dbReference>
<dbReference type="GO" id="GO:0042276">
    <property type="term" value="P:error-prone translesion synthesis"/>
    <property type="evidence" value="ECO:0007669"/>
    <property type="project" value="TreeGrafter"/>
</dbReference>
<keyword evidence="4" id="KW-0460">Magnesium</keyword>
<dbReference type="HAMAP" id="MF_01113">
    <property type="entry name" value="DNApol_IV"/>
    <property type="match status" value="1"/>
</dbReference>
<comment type="subcellular location">
    <subcellularLocation>
        <location evidence="4">Cytoplasm</location>
    </subcellularLocation>
</comment>
<dbReference type="GO" id="GO:0003684">
    <property type="term" value="F:damaged DNA binding"/>
    <property type="evidence" value="ECO:0007669"/>
    <property type="project" value="InterPro"/>
</dbReference>
<keyword evidence="4" id="KW-0239">DNA-directed DNA polymerase</keyword>
<reference evidence="7" key="2">
    <citation type="submission" date="2020-09" db="EMBL/GenBank/DDBJ databases">
        <authorList>
            <person name="Sun Q."/>
            <person name="Zhou Y."/>
        </authorList>
    </citation>
    <scope>NUCLEOTIDE SEQUENCE</scope>
    <source>
        <strain evidence="7">CGMCC 4.7308</strain>
    </source>
</reference>
<dbReference type="GO" id="GO:0006261">
    <property type="term" value="P:DNA-templated DNA replication"/>
    <property type="evidence" value="ECO:0007669"/>
    <property type="project" value="UniProtKB-UniRule"/>
</dbReference>
<feature type="binding site" evidence="4">
    <location>
        <position position="103"/>
    </location>
    <ligand>
        <name>Mg(2+)</name>
        <dbReference type="ChEBI" id="CHEBI:18420"/>
    </ligand>
</feature>
<dbReference type="Proteomes" id="UP000655208">
    <property type="component" value="Unassembled WGS sequence"/>
</dbReference>
<reference evidence="7" key="1">
    <citation type="journal article" date="2014" name="Int. J. Syst. Evol. Microbiol.">
        <title>Complete genome sequence of Corynebacterium casei LMG S-19264T (=DSM 44701T), isolated from a smear-ripened cheese.</title>
        <authorList>
            <consortium name="US DOE Joint Genome Institute (JGI-PGF)"/>
            <person name="Walter F."/>
            <person name="Albersmeier A."/>
            <person name="Kalinowski J."/>
            <person name="Ruckert C."/>
        </authorList>
    </citation>
    <scope>NUCLEOTIDE SEQUENCE</scope>
    <source>
        <strain evidence="7">CGMCC 4.7308</strain>
    </source>
</reference>
<comment type="function">
    <text evidence="2 4">Poorly processive, error-prone DNA polymerase involved in untargeted mutagenesis. Copies undamaged DNA at stalled replication forks, which arise in vivo from mismatched or misaligned primer ends. These misaligned primers can be extended by PolIV. Exhibits no 3'-5' exonuclease (proofreading) activity. May be involved in translesional synthesis, in conjunction with the beta clamp from PolIII.</text>
</comment>
<evidence type="ECO:0000313" key="7">
    <source>
        <dbReference type="EMBL" id="GGL93374.1"/>
    </source>
</evidence>
<comment type="cofactor">
    <cofactor evidence="4">
        <name>Mg(2+)</name>
        <dbReference type="ChEBI" id="CHEBI:18420"/>
    </cofactor>
    <text evidence="4">Binds 2 magnesium ions per subunit.</text>
</comment>
<feature type="active site" evidence="4">
    <location>
        <position position="104"/>
    </location>
</feature>
<dbReference type="Pfam" id="PF00817">
    <property type="entry name" value="IMS"/>
    <property type="match status" value="1"/>
</dbReference>
<name>A0A917SQQ2_9ACTN</name>
<dbReference type="InterPro" id="IPR024728">
    <property type="entry name" value="PolY_HhH_motif"/>
</dbReference>
<keyword evidence="4" id="KW-0238">DNA-binding</keyword>
<keyword evidence="4" id="KW-0548">Nucleotidyltransferase</keyword>
<dbReference type="GO" id="GO:0006281">
    <property type="term" value="P:DNA repair"/>
    <property type="evidence" value="ECO:0007669"/>
    <property type="project" value="UniProtKB-UniRule"/>
</dbReference>
<dbReference type="EMBL" id="BMNA01000002">
    <property type="protein sequence ID" value="GGL93374.1"/>
    <property type="molecule type" value="Genomic_DNA"/>
</dbReference>
<evidence type="ECO:0000313" key="8">
    <source>
        <dbReference type="Proteomes" id="UP000655208"/>
    </source>
</evidence>
<dbReference type="CDD" id="cd03586">
    <property type="entry name" value="PolY_Pol_IV_kappa"/>
    <property type="match status" value="1"/>
</dbReference>
<dbReference type="PANTHER" id="PTHR11076">
    <property type="entry name" value="DNA REPAIR POLYMERASE UMUC / TRANSFERASE FAMILY MEMBER"/>
    <property type="match status" value="1"/>
</dbReference>
<dbReference type="Gene3D" id="3.30.1490.100">
    <property type="entry name" value="DNA polymerase, Y-family, little finger domain"/>
    <property type="match status" value="1"/>
</dbReference>
<dbReference type="InterPro" id="IPR017961">
    <property type="entry name" value="DNA_pol_Y-fam_little_finger"/>
</dbReference>
<dbReference type="GO" id="GO:0003887">
    <property type="term" value="F:DNA-directed DNA polymerase activity"/>
    <property type="evidence" value="ECO:0007669"/>
    <property type="project" value="UniProtKB-UniRule"/>
</dbReference>
<evidence type="ECO:0000256" key="1">
    <source>
        <dbReference type="ARBA" id="ARBA00010945"/>
    </source>
</evidence>
<dbReference type="GO" id="GO:0009432">
    <property type="term" value="P:SOS response"/>
    <property type="evidence" value="ECO:0007669"/>
    <property type="project" value="TreeGrafter"/>
</dbReference>
<dbReference type="AlphaFoldDB" id="A0A917SQQ2"/>
<dbReference type="EC" id="2.7.7.7" evidence="4"/>
<dbReference type="NCBIfam" id="NF003015">
    <property type="entry name" value="PRK03858.1"/>
    <property type="match status" value="1"/>
</dbReference>
<accession>A0A917SQQ2</accession>
<feature type="region of interest" description="Disordered" evidence="5">
    <location>
        <begin position="230"/>
        <end position="255"/>
    </location>
</feature>
<keyword evidence="4" id="KW-0234">DNA repair</keyword>
<dbReference type="SUPFAM" id="SSF56672">
    <property type="entry name" value="DNA/RNA polymerases"/>
    <property type="match status" value="1"/>
</dbReference>
<dbReference type="Pfam" id="PF11799">
    <property type="entry name" value="IMS_C"/>
    <property type="match status" value="1"/>
</dbReference>
<feature type="binding site" evidence="4">
    <location>
        <position position="13"/>
    </location>
    <ligand>
        <name>Mg(2+)</name>
        <dbReference type="ChEBI" id="CHEBI:18420"/>
    </ligand>
</feature>
<dbReference type="InterPro" id="IPR022880">
    <property type="entry name" value="DNApol_IV"/>
</dbReference>
<dbReference type="PROSITE" id="PS50173">
    <property type="entry name" value="UMUC"/>
    <property type="match status" value="1"/>
</dbReference>
<evidence type="ECO:0000259" key="6">
    <source>
        <dbReference type="PROSITE" id="PS50173"/>
    </source>
</evidence>
<organism evidence="7 8">
    <name type="scientific">Nakamurella endophytica</name>
    <dbReference type="NCBI Taxonomy" id="1748367"/>
    <lineage>
        <taxon>Bacteria</taxon>
        <taxon>Bacillati</taxon>
        <taxon>Actinomycetota</taxon>
        <taxon>Actinomycetes</taxon>
        <taxon>Nakamurellales</taxon>
        <taxon>Nakamurellaceae</taxon>
        <taxon>Nakamurella</taxon>
    </lineage>
</organism>
<keyword evidence="4" id="KW-0235">DNA replication</keyword>
<feature type="domain" description="UmuC" evidence="6">
    <location>
        <begin position="9"/>
        <end position="185"/>
    </location>
</feature>
<evidence type="ECO:0000256" key="2">
    <source>
        <dbReference type="ARBA" id="ARBA00025589"/>
    </source>
</evidence>
<dbReference type="InterPro" id="IPR036775">
    <property type="entry name" value="DNA_pol_Y-fam_lit_finger_sf"/>
</dbReference>
<keyword evidence="4" id="KW-0515">Mutator protein</keyword>
<keyword evidence="8" id="KW-1185">Reference proteome</keyword>
<comment type="subunit">
    <text evidence="4">Monomer.</text>
</comment>
<dbReference type="InterPro" id="IPR050116">
    <property type="entry name" value="DNA_polymerase-Y"/>
</dbReference>
<keyword evidence="4" id="KW-0479">Metal-binding</keyword>
<gene>
    <name evidence="7" type="primary">dinP</name>
    <name evidence="4" type="synonym">dinB</name>
    <name evidence="7" type="ORF">GCM10011594_11540</name>
</gene>
<evidence type="ECO:0000256" key="4">
    <source>
        <dbReference type="HAMAP-Rule" id="MF_01113"/>
    </source>
</evidence>